<feature type="repeat" description="ANK" evidence="3">
    <location>
        <begin position="152"/>
        <end position="184"/>
    </location>
</feature>
<feature type="region of interest" description="Disordered" evidence="4">
    <location>
        <begin position="1493"/>
        <end position="1543"/>
    </location>
</feature>
<feature type="compositionally biased region" description="Polar residues" evidence="4">
    <location>
        <begin position="923"/>
        <end position="938"/>
    </location>
</feature>
<feature type="compositionally biased region" description="Basic and acidic residues" evidence="4">
    <location>
        <begin position="961"/>
        <end position="981"/>
    </location>
</feature>
<keyword evidence="5" id="KW-0812">Transmembrane</keyword>
<feature type="transmembrane region" description="Helical" evidence="5">
    <location>
        <begin position="1452"/>
        <end position="1473"/>
    </location>
</feature>
<sequence length="1543" mass="172461">MDDDPTFTNPRSLGQQLIDAVKENKIDEAVRLLDEGADINTVSDDLWQESSISIATERGHFGILETLYNRGASLQVKDKNGWSPVWWAAVNGRREILSFFFSKEETISQDHFNGRNILFVAAGYGTPQDVGRFLSTALNAGAEINPDPRDNDGMTPLMLAARNGRDDNVEVLLKAGADPLLVDKKGRSAMYHASKRGKFATIRLLFDRCNSSSTNTDFSRGFPTTGKGHVLLSLTVAVAGNDDQWEDFVKNTKPDFELADVQGRTALSFAAMYGSVVGVQRLADVGSVDAHDLSGYTPLVLASRRGQAEVVELLLTKGANAALSDSEYGQAPLMWAAENGHDKVVEILLPKSDVGARAKNGFTALHFASYQGHATCAEMLIEAGAALEATDRDYGQSCLSWAAENGHLETVKVLIKAGAKMYSVEPCGKVPIWFALRRGHELIKAFIEEPRREGKAGDEPTPRVRAAELALRCSYDWGDVGVTHDDDGSGEPTIRDFILNQTQYLTAIDNNGRNLISWAAEAGNSQEMRKLCSLGVLGFNLPDTTGRTPLSWAAGSRNEATFKLLSARSDVDLSSRDERGQTILHWAADGGNPNIVGHVLAATKVDLESPDKDNQTPIFKAAAKGHRRALNLLLQGGAWVDSKDQAGRSVLSWAAKNGNIDCIQSLIDSGAALDTPDSFRRTPLSYAAEGGHAEVVECLVRLQDGRPRRGDGVEKQGKKGVEVNSRDTKSWTPLWYAAMNGHLAAFNILIAAGANSSITDDHGRTLQEALEERRAELGAQTSASSHDILEKLKLSGLLWSKAPDDSREADRDFYATLMGVPERNNNTEDISLHAVRLESLLRGERPPMSRGTSCEWLHLPANNMRWVEVLIAKHYDACGSKEAWKANVVLKNRLWEKQQHIPREGSYHARFMRPACHSLGLRETSSNTTRTSDTQSAKPRSPERKQDSDLPKNGAMSQDGGLKRPKDVDSTRIKQKEDKQRSSSRPGNQTPTFHDRYSSQGVRGGMALFMPYLHWELEEEQNKLKAIMRQKKGLLVNADGKAEHQKLLSMALARTDLCGTEKLYWRYLDEGHPLHPRRTLDQFYYHTLLDTDNRDEDQTCIRYFMNRETDFTSRNPKMKRVLTMVDQLWMWVLPACGNKPPTVVTAFPQRSNRMGSNTSKSMTGLVSNIIDRFRESVEWSVEELAEVIATECSRIYFDTMSNRNEPIQFLEIYTTSIGEITENETKRFQELQWFMENLRVIEYKPADSPPDAEEPEIFLKRLLNIKGEIEDLRKIKDIRDELNILLTVSHTQKGVLQTMEHMLHPQHQKNHGRAGPLRRGMTTTFVEDDGVDHRNNSTTDHAMLHSLMLMVVERNIDEVVRLDRFAERAAQAIGHLLNLKHKQDNLLEEKLTRDLTRGIYKINDGTDRQGKTIMYFTVVTIIFLPLSFMASFLTIEVEEFPRSEDGHLRLDFVLKVILSVSVALIIPFVLVAFNLDPKRRTKNLAALPKLKTPSFPKPKWSWRDWKERSKESDLETAAGDPEPRMTDGDSAGDESMGTHINGK</sequence>
<keyword evidence="7" id="KW-1185">Reference proteome</keyword>
<feature type="repeat" description="ANK" evidence="3">
    <location>
        <begin position="394"/>
        <end position="426"/>
    </location>
</feature>
<keyword evidence="1" id="KW-0677">Repeat</keyword>
<dbReference type="Proteomes" id="UP001174936">
    <property type="component" value="Unassembled WGS sequence"/>
</dbReference>
<feature type="repeat" description="ANK" evidence="3">
    <location>
        <begin position="646"/>
        <end position="678"/>
    </location>
</feature>
<dbReference type="EMBL" id="JAULSV010000001">
    <property type="protein sequence ID" value="KAK0657865.1"/>
    <property type="molecule type" value="Genomic_DNA"/>
</dbReference>
<feature type="region of interest" description="Disordered" evidence="4">
    <location>
        <begin position="918"/>
        <end position="999"/>
    </location>
</feature>
<keyword evidence="5" id="KW-1133">Transmembrane helix</keyword>
<feature type="compositionally biased region" description="Polar residues" evidence="4">
    <location>
        <begin position="983"/>
        <end position="992"/>
    </location>
</feature>
<evidence type="ECO:0000313" key="6">
    <source>
        <dbReference type="EMBL" id="KAK0657865.1"/>
    </source>
</evidence>
<evidence type="ECO:0000256" key="5">
    <source>
        <dbReference type="SAM" id="Phobius"/>
    </source>
</evidence>
<organism evidence="6 7">
    <name type="scientific">Cercophora newfieldiana</name>
    <dbReference type="NCBI Taxonomy" id="92897"/>
    <lineage>
        <taxon>Eukaryota</taxon>
        <taxon>Fungi</taxon>
        <taxon>Dikarya</taxon>
        <taxon>Ascomycota</taxon>
        <taxon>Pezizomycotina</taxon>
        <taxon>Sordariomycetes</taxon>
        <taxon>Sordariomycetidae</taxon>
        <taxon>Sordariales</taxon>
        <taxon>Lasiosphaeriaceae</taxon>
        <taxon>Cercophora</taxon>
    </lineage>
</organism>
<gene>
    <name evidence="6" type="ORF">B0T16DRAFT_402649</name>
</gene>
<dbReference type="PROSITE" id="PS50088">
    <property type="entry name" value="ANK_REPEAT"/>
    <property type="match status" value="9"/>
</dbReference>
<dbReference type="SUPFAM" id="SSF48403">
    <property type="entry name" value="Ankyrin repeat"/>
    <property type="match status" value="3"/>
</dbReference>
<feature type="repeat" description="ANK" evidence="3">
    <location>
        <begin position="294"/>
        <end position="326"/>
    </location>
</feature>
<feature type="transmembrane region" description="Helical" evidence="5">
    <location>
        <begin position="1413"/>
        <end position="1432"/>
    </location>
</feature>
<accession>A0AA39YTF0</accession>
<evidence type="ECO:0000256" key="3">
    <source>
        <dbReference type="PROSITE-ProRule" id="PRU00023"/>
    </source>
</evidence>
<proteinExistence type="predicted"/>
<dbReference type="PANTHER" id="PTHR24166:SF48">
    <property type="entry name" value="PROTEIN VAPYRIN"/>
    <property type="match status" value="1"/>
</dbReference>
<protein>
    <submittedName>
        <fullName evidence="6">Ankyrin repeat-containing domain protein</fullName>
    </submittedName>
</protein>
<dbReference type="Gene3D" id="1.25.40.20">
    <property type="entry name" value="Ankyrin repeat-containing domain"/>
    <property type="match status" value="3"/>
</dbReference>
<name>A0AA39YTF0_9PEZI</name>
<dbReference type="InterPro" id="IPR050889">
    <property type="entry name" value="Dendritic_Spine_Reg/Scaffold"/>
</dbReference>
<feature type="compositionally biased region" description="Basic and acidic residues" evidence="4">
    <location>
        <begin position="940"/>
        <end position="950"/>
    </location>
</feature>
<dbReference type="InterPro" id="IPR036770">
    <property type="entry name" value="Ankyrin_rpt-contain_sf"/>
</dbReference>
<evidence type="ECO:0000256" key="4">
    <source>
        <dbReference type="SAM" id="MobiDB-lite"/>
    </source>
</evidence>
<keyword evidence="5" id="KW-0472">Membrane</keyword>
<feature type="repeat" description="ANK" evidence="3">
    <location>
        <begin position="579"/>
        <end position="612"/>
    </location>
</feature>
<feature type="repeat" description="ANK" evidence="3">
    <location>
        <begin position="360"/>
        <end position="392"/>
    </location>
</feature>
<feature type="repeat" description="ANK" evidence="3">
    <location>
        <begin position="613"/>
        <end position="645"/>
    </location>
</feature>
<dbReference type="PROSITE" id="PS50297">
    <property type="entry name" value="ANK_REP_REGION"/>
    <property type="match status" value="8"/>
</dbReference>
<evidence type="ECO:0000256" key="1">
    <source>
        <dbReference type="ARBA" id="ARBA00022737"/>
    </source>
</evidence>
<dbReference type="PANTHER" id="PTHR24166">
    <property type="entry name" value="ROLLING PEBBLES, ISOFORM B"/>
    <property type="match status" value="1"/>
</dbReference>
<evidence type="ECO:0000256" key="2">
    <source>
        <dbReference type="ARBA" id="ARBA00023043"/>
    </source>
</evidence>
<feature type="repeat" description="ANK" evidence="3">
    <location>
        <begin position="729"/>
        <end position="761"/>
    </location>
</feature>
<dbReference type="Gene3D" id="1.20.58.340">
    <property type="entry name" value="Magnesium transport protein CorA, transmembrane region"/>
    <property type="match status" value="1"/>
</dbReference>
<evidence type="ECO:0000313" key="7">
    <source>
        <dbReference type="Proteomes" id="UP001174936"/>
    </source>
</evidence>
<comment type="caution">
    <text evidence="6">The sequence shown here is derived from an EMBL/GenBank/DDBJ whole genome shotgun (WGS) entry which is preliminary data.</text>
</comment>
<dbReference type="InterPro" id="IPR002110">
    <property type="entry name" value="Ankyrin_rpt"/>
</dbReference>
<feature type="compositionally biased region" description="Basic and acidic residues" evidence="4">
    <location>
        <begin position="1501"/>
        <end position="1513"/>
    </location>
</feature>
<reference evidence="6" key="1">
    <citation type="submission" date="2023-06" db="EMBL/GenBank/DDBJ databases">
        <title>Genome-scale phylogeny and comparative genomics of the fungal order Sordariales.</title>
        <authorList>
            <consortium name="Lawrence Berkeley National Laboratory"/>
            <person name="Hensen N."/>
            <person name="Bonometti L."/>
            <person name="Westerberg I."/>
            <person name="Brannstrom I.O."/>
            <person name="Guillou S."/>
            <person name="Cros-Aarteil S."/>
            <person name="Calhoun S."/>
            <person name="Haridas S."/>
            <person name="Kuo A."/>
            <person name="Mondo S."/>
            <person name="Pangilinan J."/>
            <person name="Riley R."/>
            <person name="Labutti K."/>
            <person name="Andreopoulos B."/>
            <person name="Lipzen A."/>
            <person name="Chen C."/>
            <person name="Yanf M."/>
            <person name="Daum C."/>
            <person name="Ng V."/>
            <person name="Clum A."/>
            <person name="Steindorff A."/>
            <person name="Ohm R."/>
            <person name="Martin F."/>
            <person name="Silar P."/>
            <person name="Natvig D."/>
            <person name="Lalanne C."/>
            <person name="Gautier V."/>
            <person name="Ament-Velasquez S.L."/>
            <person name="Kruys A."/>
            <person name="Hutchinson M.I."/>
            <person name="Powell A.J."/>
            <person name="Barry K."/>
            <person name="Miller A.N."/>
            <person name="Grigoriev I.V."/>
            <person name="Debuchy R."/>
            <person name="Gladieux P."/>
            <person name="Thoren M.H."/>
            <person name="Johannesson H."/>
        </authorList>
    </citation>
    <scope>NUCLEOTIDE SEQUENCE</scope>
    <source>
        <strain evidence="6">SMH2532-1</strain>
    </source>
</reference>
<dbReference type="Pfam" id="PF00023">
    <property type="entry name" value="Ank"/>
    <property type="match status" value="2"/>
</dbReference>
<dbReference type="Pfam" id="PF12796">
    <property type="entry name" value="Ank_2"/>
    <property type="match status" value="4"/>
</dbReference>
<keyword evidence="2 3" id="KW-0040">ANK repeat</keyword>
<feature type="repeat" description="ANK" evidence="3">
    <location>
        <begin position="328"/>
        <end position="349"/>
    </location>
</feature>
<dbReference type="SMART" id="SM00248">
    <property type="entry name" value="ANK"/>
    <property type="match status" value="18"/>
</dbReference>